<dbReference type="AlphaFoldDB" id="R8BI65"/>
<evidence type="ECO:0000256" key="4">
    <source>
        <dbReference type="RuleBase" id="RU367022"/>
    </source>
</evidence>
<dbReference type="OrthoDB" id="73901at2759"/>
<comment type="similarity">
    <text evidence="4">Belongs to the copper transporter (Ctr) (TC 1.A.56) family. SLC31A subfamily.</text>
</comment>
<dbReference type="Pfam" id="PF04145">
    <property type="entry name" value="Ctr"/>
    <property type="match status" value="1"/>
</dbReference>
<dbReference type="RefSeq" id="XP_007916154.1">
    <property type="nucleotide sequence ID" value="XM_007917963.1"/>
</dbReference>
<keyword evidence="4" id="KW-0187">Copper transport</keyword>
<proteinExistence type="inferred from homology"/>
<accession>R8BI65</accession>
<dbReference type="GeneID" id="19325969"/>
<evidence type="ECO:0000256" key="2">
    <source>
        <dbReference type="ARBA" id="ARBA00022989"/>
    </source>
</evidence>
<evidence type="ECO:0000256" key="1">
    <source>
        <dbReference type="ARBA" id="ARBA00022692"/>
    </source>
</evidence>
<keyword evidence="3 4" id="KW-0472">Membrane</keyword>
<evidence type="ECO:0000256" key="3">
    <source>
        <dbReference type="ARBA" id="ARBA00023136"/>
    </source>
</evidence>
<dbReference type="PANTHER" id="PTHR12483">
    <property type="entry name" value="SOLUTE CARRIER FAMILY 31 COPPER TRANSPORTERS"/>
    <property type="match status" value="1"/>
</dbReference>
<gene>
    <name evidence="5" type="ORF">UCRPA7_5416</name>
</gene>
<protein>
    <recommendedName>
        <fullName evidence="4">Copper transport protein</fullName>
    </recommendedName>
</protein>
<feature type="transmembrane region" description="Helical" evidence="4">
    <location>
        <begin position="117"/>
        <end position="137"/>
    </location>
</feature>
<evidence type="ECO:0000313" key="6">
    <source>
        <dbReference type="Proteomes" id="UP000014074"/>
    </source>
</evidence>
<comment type="subcellular location">
    <subcellularLocation>
        <location evidence="4">Membrane</location>
        <topology evidence="4">Multi-pass membrane protein</topology>
    </subcellularLocation>
</comment>
<reference evidence="6" key="1">
    <citation type="journal article" date="2013" name="Genome Announc.">
        <title>Draft genome sequence of the ascomycete Phaeoacremonium aleophilum strain UCR-PA7, a causal agent of the esca disease complex in grapevines.</title>
        <authorList>
            <person name="Blanco-Ulate B."/>
            <person name="Rolshausen P."/>
            <person name="Cantu D."/>
        </authorList>
    </citation>
    <scope>NUCLEOTIDE SEQUENCE [LARGE SCALE GENOMIC DNA]</scope>
    <source>
        <strain evidence="6">UCR-PA7</strain>
    </source>
</reference>
<organism evidence="5 6">
    <name type="scientific">Phaeoacremonium minimum (strain UCR-PA7)</name>
    <name type="common">Esca disease fungus</name>
    <name type="synonym">Togninia minima</name>
    <dbReference type="NCBI Taxonomy" id="1286976"/>
    <lineage>
        <taxon>Eukaryota</taxon>
        <taxon>Fungi</taxon>
        <taxon>Dikarya</taxon>
        <taxon>Ascomycota</taxon>
        <taxon>Pezizomycotina</taxon>
        <taxon>Sordariomycetes</taxon>
        <taxon>Sordariomycetidae</taxon>
        <taxon>Togniniales</taxon>
        <taxon>Togniniaceae</taxon>
        <taxon>Phaeoacremonium</taxon>
    </lineage>
</organism>
<keyword evidence="1 4" id="KW-0812">Transmembrane</keyword>
<dbReference type="GO" id="GO:0005375">
    <property type="term" value="F:copper ion transmembrane transporter activity"/>
    <property type="evidence" value="ECO:0007669"/>
    <property type="project" value="UniProtKB-UniRule"/>
</dbReference>
<keyword evidence="2 4" id="KW-1133">Transmembrane helix</keyword>
<dbReference type="eggNOG" id="ENOG502S64N">
    <property type="taxonomic scope" value="Eukaryota"/>
</dbReference>
<dbReference type="HOGENOM" id="CLU_090404_1_1_1"/>
<dbReference type="Proteomes" id="UP000014074">
    <property type="component" value="Unassembled WGS sequence"/>
</dbReference>
<keyword evidence="4" id="KW-0406">Ion transport</keyword>
<keyword evidence="4" id="KW-0813">Transport</keyword>
<dbReference type="InterPro" id="IPR007274">
    <property type="entry name" value="Cop_transporter"/>
</dbReference>
<evidence type="ECO:0000313" key="5">
    <source>
        <dbReference type="EMBL" id="EON99025.1"/>
    </source>
</evidence>
<name>R8BI65_PHAM7</name>
<keyword evidence="4" id="KW-0186">Copper</keyword>
<sequence>MMMAVFQTNIATPLYSEAWTPSNTGAYAGTCIFLIVLAVILRALIAVKAIQEQRWLDAELKRRYVVVNGKLPLSEQVSRDSLAKRMVLTENGVEEEVMVVGKKHVHPRPWRMSVDPLRAVVDTLIVGVGYLLMLGVMTMNVGYFMSILGGTFLGSLVLGRFNLWSEH</sequence>
<keyword evidence="6" id="KW-1185">Reference proteome</keyword>
<dbReference type="GO" id="GO:0005886">
    <property type="term" value="C:plasma membrane"/>
    <property type="evidence" value="ECO:0007669"/>
    <property type="project" value="TreeGrafter"/>
</dbReference>
<feature type="transmembrane region" description="Helical" evidence="4">
    <location>
        <begin position="143"/>
        <end position="163"/>
    </location>
</feature>
<dbReference type="PANTHER" id="PTHR12483:SF120">
    <property type="entry name" value="HIGH-AFFINITY COPPER TRANSPORTER CTRA2"/>
    <property type="match status" value="1"/>
</dbReference>
<feature type="transmembrane region" description="Helical" evidence="4">
    <location>
        <begin position="26"/>
        <end position="45"/>
    </location>
</feature>
<dbReference type="EMBL" id="KB933181">
    <property type="protein sequence ID" value="EON99025.1"/>
    <property type="molecule type" value="Genomic_DNA"/>
</dbReference>
<dbReference type="KEGG" id="tmn:UCRPA7_5416"/>